<keyword evidence="8" id="KW-0560">Oxidoreductase</keyword>
<reference evidence="16" key="1">
    <citation type="journal article" date="2015" name="Genome Announc.">
        <title>Draft genome sequence of Talaromyces cellulolyticus strain Y-94, a source of lignocellulosic biomass-degrading enzymes.</title>
        <authorList>
            <person name="Fujii T."/>
            <person name="Koike H."/>
            <person name="Sawayama S."/>
            <person name="Yano S."/>
            <person name="Inoue H."/>
        </authorList>
    </citation>
    <scope>NUCLEOTIDE SEQUENCE [LARGE SCALE GENOMIC DNA]</scope>
    <source>
        <strain evidence="16">Y-94</strain>
    </source>
</reference>
<organism evidence="15 16">
    <name type="scientific">Talaromyces pinophilus</name>
    <name type="common">Penicillium pinophilum</name>
    <dbReference type="NCBI Taxonomy" id="128442"/>
    <lineage>
        <taxon>Eukaryota</taxon>
        <taxon>Fungi</taxon>
        <taxon>Dikarya</taxon>
        <taxon>Ascomycota</taxon>
        <taxon>Pezizomycotina</taxon>
        <taxon>Eurotiomycetes</taxon>
        <taxon>Eurotiomycetidae</taxon>
        <taxon>Eurotiales</taxon>
        <taxon>Trichocomaceae</taxon>
        <taxon>Talaromyces</taxon>
        <taxon>Talaromyces sect. Talaromyces</taxon>
    </lineage>
</organism>
<evidence type="ECO:0000256" key="11">
    <source>
        <dbReference type="PIRSR" id="PIRSR605708-1"/>
    </source>
</evidence>
<dbReference type="GO" id="GO:0005737">
    <property type="term" value="C:cytoplasm"/>
    <property type="evidence" value="ECO:0007669"/>
    <property type="project" value="TreeGrafter"/>
</dbReference>
<feature type="active site" description="Proton acceptor" evidence="11">
    <location>
        <position position="305"/>
    </location>
</feature>
<accession>A0A0B8N5I7</accession>
<evidence type="ECO:0000256" key="2">
    <source>
        <dbReference type="ARBA" id="ARBA00004704"/>
    </source>
</evidence>
<feature type="binding site" evidence="12">
    <location>
        <position position="355"/>
    </location>
    <ligand>
        <name>Fe cation</name>
        <dbReference type="ChEBI" id="CHEBI:24875"/>
    </ligand>
</feature>
<evidence type="ECO:0000256" key="5">
    <source>
        <dbReference type="ARBA" id="ARBA00022723"/>
    </source>
</evidence>
<dbReference type="InterPro" id="IPR046452">
    <property type="entry name" value="HgmA_N"/>
</dbReference>
<protein>
    <recommendedName>
        <fullName evidence="4">homogentisate 1,2-dioxygenase</fullName>
        <ecNumber evidence="4">1.13.11.5</ecNumber>
    </recommendedName>
</protein>
<evidence type="ECO:0000256" key="12">
    <source>
        <dbReference type="PIRSR" id="PIRSR605708-2"/>
    </source>
</evidence>
<keyword evidence="10" id="KW-0585">Phenylalanine catabolism</keyword>
<feature type="domain" description="Homogentisate 1,2-dioxygenase N-terminal" evidence="14">
    <location>
        <begin position="14"/>
        <end position="292"/>
    </location>
</feature>
<evidence type="ECO:0000259" key="13">
    <source>
        <dbReference type="Pfam" id="PF04209"/>
    </source>
</evidence>
<dbReference type="GO" id="GO:0046872">
    <property type="term" value="F:metal ion binding"/>
    <property type="evidence" value="ECO:0007669"/>
    <property type="project" value="UniProtKB-KW"/>
</dbReference>
<evidence type="ECO:0000313" key="15">
    <source>
        <dbReference type="EMBL" id="GAM41949.1"/>
    </source>
</evidence>
<dbReference type="EC" id="1.13.11.5" evidence="4"/>
<dbReference type="GO" id="GO:0006572">
    <property type="term" value="P:L-tyrosine catabolic process"/>
    <property type="evidence" value="ECO:0007669"/>
    <property type="project" value="UniProtKB-KW"/>
</dbReference>
<evidence type="ECO:0000259" key="14">
    <source>
        <dbReference type="Pfam" id="PF20510"/>
    </source>
</evidence>
<dbReference type="GO" id="GO:0004411">
    <property type="term" value="F:homogentisate 1,2-dioxygenase activity"/>
    <property type="evidence" value="ECO:0007669"/>
    <property type="project" value="UniProtKB-EC"/>
</dbReference>
<dbReference type="InterPro" id="IPR005708">
    <property type="entry name" value="Homogentis_dOase"/>
</dbReference>
<evidence type="ECO:0000256" key="7">
    <source>
        <dbReference type="ARBA" id="ARBA00022964"/>
    </source>
</evidence>
<keyword evidence="5 12" id="KW-0479">Metal-binding</keyword>
<comment type="similarity">
    <text evidence="3">Belongs to the homogentisate dioxygenase family.</text>
</comment>
<dbReference type="AlphaFoldDB" id="A0A0B8N5I7"/>
<keyword evidence="7" id="KW-0223">Dioxygenase</keyword>
<dbReference type="GO" id="GO:0006559">
    <property type="term" value="P:L-phenylalanine catabolic process"/>
    <property type="evidence" value="ECO:0007669"/>
    <property type="project" value="UniProtKB-UniPathway"/>
</dbReference>
<dbReference type="InterPro" id="IPR046451">
    <property type="entry name" value="HgmA_C"/>
</dbReference>
<evidence type="ECO:0000256" key="8">
    <source>
        <dbReference type="ARBA" id="ARBA00023002"/>
    </source>
</evidence>
<evidence type="ECO:0000313" key="16">
    <source>
        <dbReference type="Proteomes" id="UP000053095"/>
    </source>
</evidence>
<sequence>MPVTQFTVPEKYTYNIGLGSYHHSEALKGANPVAQNSPQVPPYKLLTECISGTSFTTPRNLNLSVWMYRVTASFNRGRYVSYTAETASSKVAAGPMTYSPNFLHWNDFGLEPGYDWVSSQKVILSSGDIATKTGFSYSVFAATKDMAPNTAYYSSDGDTLIIPQAGVLDIKTELGHLMVRPNEIAMIPRGLKYRVTLPAGSARGYICELRQGHFRLPELGTIGTTGLANARDFQIPVAVFDGTITDGVASCPAVEWTIIRKYNGSLFSCTRNHTPFDVAAWHGSYYPYKYDLGRFSVLGSLLYDHPDPSIFTVLTAPSFRGPGTAVVEFCIFPPRWQVMENTYWLPPYHMNTMSEFIGIIMKDPEPNPDTAFKPFGGMLTGAMTPHGSDKKEHDAERAKAFKPAKVATEPVMAFLLESASIPGVAEWASKIVIEK</sequence>
<dbReference type="FunFam" id="2.60.120.10:FF:000034">
    <property type="entry name" value="Homogentisate 1,2-dioxygenase"/>
    <property type="match status" value="1"/>
</dbReference>
<dbReference type="Proteomes" id="UP000053095">
    <property type="component" value="Unassembled WGS sequence"/>
</dbReference>
<feature type="binding site" evidence="12">
    <location>
        <position position="386"/>
    </location>
    <ligand>
        <name>homogentisate</name>
        <dbReference type="ChEBI" id="CHEBI:16169"/>
    </ligand>
</feature>
<evidence type="ECO:0000256" key="6">
    <source>
        <dbReference type="ARBA" id="ARBA00022878"/>
    </source>
</evidence>
<dbReference type="SUPFAM" id="SSF51182">
    <property type="entry name" value="RmlC-like cupins"/>
    <property type="match status" value="1"/>
</dbReference>
<dbReference type="Gene3D" id="2.60.120.10">
    <property type="entry name" value="Jelly Rolls"/>
    <property type="match status" value="1"/>
</dbReference>
<comment type="cofactor">
    <cofactor evidence="1 12">
        <name>Fe cation</name>
        <dbReference type="ChEBI" id="CHEBI:24875"/>
    </cofactor>
</comment>
<dbReference type="Pfam" id="PF04209">
    <property type="entry name" value="HgmA_C"/>
    <property type="match status" value="1"/>
</dbReference>
<dbReference type="PANTHER" id="PTHR11056:SF0">
    <property type="entry name" value="HOMOGENTISATE 1,2-DIOXYGENASE"/>
    <property type="match status" value="1"/>
</dbReference>
<dbReference type="EMBL" id="DF933839">
    <property type="protein sequence ID" value="GAM41949.1"/>
    <property type="molecule type" value="Genomic_DNA"/>
</dbReference>
<evidence type="ECO:0000256" key="9">
    <source>
        <dbReference type="ARBA" id="ARBA00023004"/>
    </source>
</evidence>
<gene>
    <name evidence="15" type="ORF">TCE0_043r15482</name>
</gene>
<dbReference type="Pfam" id="PF20510">
    <property type="entry name" value="HgmA_N"/>
    <property type="match status" value="1"/>
</dbReference>
<proteinExistence type="inferred from homology"/>
<keyword evidence="9 12" id="KW-0408">Iron</keyword>
<evidence type="ECO:0000256" key="10">
    <source>
        <dbReference type="ARBA" id="ARBA00023232"/>
    </source>
</evidence>
<evidence type="ECO:0000256" key="1">
    <source>
        <dbReference type="ARBA" id="ARBA00001962"/>
    </source>
</evidence>
<feature type="binding site" evidence="12">
    <location>
        <position position="349"/>
    </location>
    <ligand>
        <name>Fe cation</name>
        <dbReference type="ChEBI" id="CHEBI:24875"/>
    </ligand>
</feature>
<keyword evidence="6" id="KW-0828">Tyrosine catabolism</keyword>
<dbReference type="PANTHER" id="PTHR11056">
    <property type="entry name" value="HOMOGENTISATE 1,2-DIOXYGENASE"/>
    <property type="match status" value="1"/>
</dbReference>
<dbReference type="InterPro" id="IPR011051">
    <property type="entry name" value="RmlC_Cupin_sf"/>
</dbReference>
<evidence type="ECO:0000256" key="4">
    <source>
        <dbReference type="ARBA" id="ARBA00013127"/>
    </source>
</evidence>
<feature type="binding site" evidence="12">
    <location>
        <position position="386"/>
    </location>
    <ligand>
        <name>Fe cation</name>
        <dbReference type="ChEBI" id="CHEBI:24875"/>
    </ligand>
</feature>
<dbReference type="InterPro" id="IPR014710">
    <property type="entry name" value="RmlC-like_jellyroll"/>
</dbReference>
<dbReference type="UniPathway" id="UPA00139">
    <property type="reaction ID" value="UER00339"/>
</dbReference>
<evidence type="ECO:0000256" key="3">
    <source>
        <dbReference type="ARBA" id="ARBA00007757"/>
    </source>
</evidence>
<comment type="pathway">
    <text evidence="2">Amino-acid degradation; L-phenylalanine degradation; acetoacetate and fumarate from L-phenylalanine: step 4/6.</text>
</comment>
<name>A0A0B8N5I7_TALPI</name>
<feature type="domain" description="Homogentisate 1,2-dioxygenase C-terminal" evidence="13">
    <location>
        <begin position="294"/>
        <end position="430"/>
    </location>
</feature>
<keyword evidence="16" id="KW-1185">Reference proteome</keyword>